<keyword evidence="8" id="KW-1185">Reference proteome</keyword>
<dbReference type="Pfam" id="PF00673">
    <property type="entry name" value="Ribosomal_L5_C"/>
    <property type="match status" value="1"/>
</dbReference>
<dbReference type="PANTHER" id="PTHR11994">
    <property type="entry name" value="60S RIBOSOMAL PROTEIN L11-RELATED"/>
    <property type="match status" value="1"/>
</dbReference>
<dbReference type="RefSeq" id="XP_002172965.1">
    <property type="nucleotide sequence ID" value="XM_002172929.2"/>
</dbReference>
<feature type="domain" description="Large ribosomal subunit protein uL5 C-terminal" evidence="5">
    <location>
        <begin position="191"/>
        <end position="285"/>
    </location>
</feature>
<dbReference type="GO" id="GO:0005840">
    <property type="term" value="C:ribosome"/>
    <property type="evidence" value="ECO:0007669"/>
    <property type="project" value="UniProtKB-KW"/>
</dbReference>
<dbReference type="InterPro" id="IPR031310">
    <property type="entry name" value="Ribosomal_uL5_N"/>
</dbReference>
<evidence type="ECO:0000259" key="5">
    <source>
        <dbReference type="Pfam" id="PF00673"/>
    </source>
</evidence>
<dbReference type="Pfam" id="PF00281">
    <property type="entry name" value="Ribosomal_L5"/>
    <property type="match status" value="1"/>
</dbReference>
<dbReference type="JaponicusDB" id="SJAG_01719">
    <property type="gene designation" value="mrpl7"/>
</dbReference>
<dbReference type="EMBL" id="KE651168">
    <property type="protein sequence ID" value="EEB06672.1"/>
    <property type="molecule type" value="Genomic_DNA"/>
</dbReference>
<gene>
    <name evidence="7" type="primary">mrpl7</name>
    <name evidence="6" type="ORF">SJAG_01719</name>
</gene>
<dbReference type="HOGENOM" id="CLU_061015_1_1_1"/>
<protein>
    <submittedName>
        <fullName evidence="6">Ribosomal protein subunit L7</fullName>
    </submittedName>
</protein>
<dbReference type="eggNOG" id="KOG0398">
    <property type="taxonomic scope" value="Eukaryota"/>
</dbReference>
<name>B6JYQ4_SCHJY</name>
<proteinExistence type="inferred from homology"/>
<dbReference type="OrthoDB" id="539541at2759"/>
<dbReference type="SUPFAM" id="SSF55282">
    <property type="entry name" value="RL5-like"/>
    <property type="match status" value="1"/>
</dbReference>
<evidence type="ECO:0000256" key="2">
    <source>
        <dbReference type="ARBA" id="ARBA00022980"/>
    </source>
</evidence>
<keyword evidence="3" id="KW-0687">Ribonucleoprotein</keyword>
<dbReference type="Gene3D" id="3.30.1440.10">
    <property type="match status" value="1"/>
</dbReference>
<organism evidence="6 8">
    <name type="scientific">Schizosaccharomyces japonicus (strain yFS275 / FY16936)</name>
    <name type="common">Fission yeast</name>
    <dbReference type="NCBI Taxonomy" id="402676"/>
    <lineage>
        <taxon>Eukaryota</taxon>
        <taxon>Fungi</taxon>
        <taxon>Dikarya</taxon>
        <taxon>Ascomycota</taxon>
        <taxon>Taphrinomycotina</taxon>
        <taxon>Schizosaccharomycetes</taxon>
        <taxon>Schizosaccharomycetales</taxon>
        <taxon>Schizosaccharomycetaceae</taxon>
        <taxon>Schizosaccharomyces</taxon>
    </lineage>
</organism>
<comment type="similarity">
    <text evidence="1">Belongs to the universal ribosomal protein uL5 family.</text>
</comment>
<evidence type="ECO:0000256" key="1">
    <source>
        <dbReference type="ARBA" id="ARBA00008553"/>
    </source>
</evidence>
<keyword evidence="2 6" id="KW-0689">Ribosomal protein</keyword>
<dbReference type="InterPro" id="IPR002132">
    <property type="entry name" value="Ribosomal_uL5"/>
</dbReference>
<dbReference type="GO" id="GO:1990904">
    <property type="term" value="C:ribonucleoprotein complex"/>
    <property type="evidence" value="ECO:0007669"/>
    <property type="project" value="UniProtKB-KW"/>
</dbReference>
<evidence type="ECO:0000259" key="4">
    <source>
        <dbReference type="Pfam" id="PF00281"/>
    </source>
</evidence>
<evidence type="ECO:0000313" key="6">
    <source>
        <dbReference type="EMBL" id="EEB06672.1"/>
    </source>
</evidence>
<dbReference type="GeneID" id="7049884"/>
<reference evidence="6 8" key="1">
    <citation type="journal article" date="2011" name="Science">
        <title>Comparative functional genomics of the fission yeasts.</title>
        <authorList>
            <person name="Rhind N."/>
            <person name="Chen Z."/>
            <person name="Yassour M."/>
            <person name="Thompson D.A."/>
            <person name="Haas B.J."/>
            <person name="Habib N."/>
            <person name="Wapinski I."/>
            <person name="Roy S."/>
            <person name="Lin M.F."/>
            <person name="Heiman D.I."/>
            <person name="Young S.K."/>
            <person name="Furuya K."/>
            <person name="Guo Y."/>
            <person name="Pidoux A."/>
            <person name="Chen H.M."/>
            <person name="Robbertse B."/>
            <person name="Goldberg J.M."/>
            <person name="Aoki K."/>
            <person name="Bayne E.H."/>
            <person name="Berlin A.M."/>
            <person name="Desjardins C.A."/>
            <person name="Dobbs E."/>
            <person name="Dukaj L."/>
            <person name="Fan L."/>
            <person name="FitzGerald M.G."/>
            <person name="French C."/>
            <person name="Gujja S."/>
            <person name="Hansen K."/>
            <person name="Keifenheim D."/>
            <person name="Levin J.Z."/>
            <person name="Mosher R.A."/>
            <person name="Mueller C.A."/>
            <person name="Pfiffner J."/>
            <person name="Priest M."/>
            <person name="Russ C."/>
            <person name="Smialowska A."/>
            <person name="Swoboda P."/>
            <person name="Sykes S.M."/>
            <person name="Vaughn M."/>
            <person name="Vengrova S."/>
            <person name="Yoder R."/>
            <person name="Zeng Q."/>
            <person name="Allshire R."/>
            <person name="Baulcombe D."/>
            <person name="Birren B.W."/>
            <person name="Brown W."/>
            <person name="Ekwall K."/>
            <person name="Kellis M."/>
            <person name="Leatherwood J."/>
            <person name="Levin H."/>
            <person name="Margalit H."/>
            <person name="Martienssen R."/>
            <person name="Nieduszynski C.A."/>
            <person name="Spatafora J.W."/>
            <person name="Friedman N."/>
            <person name="Dalgaard J.Z."/>
            <person name="Baumann P."/>
            <person name="Niki H."/>
            <person name="Regev A."/>
            <person name="Nusbaum C."/>
        </authorList>
    </citation>
    <scope>NUCLEOTIDE SEQUENCE [LARGE SCALE GENOMIC DNA]</scope>
    <source>
        <strain evidence="8">yFS275 / FY16936</strain>
    </source>
</reference>
<feature type="domain" description="Large ribosomal subunit protein uL5 N-terminal" evidence="4">
    <location>
        <begin position="134"/>
        <end position="187"/>
    </location>
</feature>
<dbReference type="Proteomes" id="UP000001744">
    <property type="component" value="Unassembled WGS sequence"/>
</dbReference>
<dbReference type="InterPro" id="IPR022803">
    <property type="entry name" value="Ribosomal_uL5_dom_sf"/>
</dbReference>
<evidence type="ECO:0000313" key="8">
    <source>
        <dbReference type="Proteomes" id="UP000001744"/>
    </source>
</evidence>
<evidence type="ECO:0000313" key="7">
    <source>
        <dbReference type="JaponicusDB" id="SJAG_01719"/>
    </source>
</evidence>
<dbReference type="VEuPathDB" id="FungiDB:SJAG_01719"/>
<evidence type="ECO:0000256" key="3">
    <source>
        <dbReference type="ARBA" id="ARBA00023274"/>
    </source>
</evidence>
<sequence length="299" mass="34036">MLRRGALNGRFVSSLSLFRSRLFRQQIRYVTVKQILGKNRPLPIWHPESPDFLPSPLGPSPLEDFIHETVDADILVADYRHTEEDISPRKRNSGFIDRYNRWDGSSPYHKNRISKPLPDKKPLLPLPTNLTHKNVPRLKNIVLSTMVKEAIAKKEVLLSSVMAFRSITGVHPEILYAKKDVAVWKLRKGAPVGVKVVLEGENMYSFLAVLAQLVLPRVREFNGLCNNIGDLTGNITIGFPEGVLPLFPQIENIHDMFPCKLPGFRLSFVTTTNETHLARFLLSSFIPFDEKKTTKRKAY</sequence>
<accession>B6JYQ4</accession>
<dbReference type="GO" id="GO:0006412">
    <property type="term" value="P:translation"/>
    <property type="evidence" value="ECO:0007669"/>
    <property type="project" value="InterPro"/>
</dbReference>
<dbReference type="GO" id="GO:0003735">
    <property type="term" value="F:structural constituent of ribosome"/>
    <property type="evidence" value="ECO:0007669"/>
    <property type="project" value="InterPro"/>
</dbReference>
<dbReference type="InterPro" id="IPR031309">
    <property type="entry name" value="Ribosomal_uL5_C"/>
</dbReference>
<dbReference type="STRING" id="402676.B6JYQ4"/>
<dbReference type="AlphaFoldDB" id="B6JYQ4"/>
<dbReference type="OMA" id="HITIHTT"/>